<evidence type="ECO:0000256" key="2">
    <source>
        <dbReference type="SAM" id="SignalP"/>
    </source>
</evidence>
<feature type="domain" description="APO" evidence="3">
    <location>
        <begin position="352"/>
        <end position="437"/>
    </location>
</feature>
<sequence>STNKLWFLHFILSSIFAFHRRLHTDLPPPTPPLPNSKRFREPSTPSATPTAARLLPLVCLRWCHRHPRFCMRVERSLKDFSDSGGDCKGRRELGCKTHPSSRGDSRRVPSRRDVAFSLKLNKLYLLSTSSCLIQCLLAGSMPMAFRGHWRSYSSKIDLKKLRPMILKRIENRAKDYPVPGMIPVAQEVLKAREMLFQGVLTLIKLFPVVACKFCAEVYIGEKGHLIQTCHGYRRIGKNRVHEWVRGDLTDILVPVEAFHLHNMFQGVINHQKRFDFDRVPAVVELCMQAGADVTDEILRSGSLTTHEFSGTISGIESLSDDDIRVIANGTLRAWETLRSGVKKLLLVYQAKVCKYCSEVHVGPSGHLARHCGVFRYESWRGTHYWMKARVDNLVPPKIVWRRRPQDPKVLLDEGRNYYGHAPAVVDLCSQAGAIVPSKYLCMMKVSGLPGPIGVKP</sequence>
<evidence type="ECO:0000259" key="3">
    <source>
        <dbReference type="PROSITE" id="PS51499"/>
    </source>
</evidence>
<dbReference type="Pfam" id="PF05634">
    <property type="entry name" value="APO_RNA-bind"/>
    <property type="match status" value="2"/>
</dbReference>
<organism evidence="4 5">
    <name type="scientific">Gossypium klotzschianum</name>
    <dbReference type="NCBI Taxonomy" id="34286"/>
    <lineage>
        <taxon>Eukaryota</taxon>
        <taxon>Viridiplantae</taxon>
        <taxon>Streptophyta</taxon>
        <taxon>Embryophyta</taxon>
        <taxon>Tracheophyta</taxon>
        <taxon>Spermatophyta</taxon>
        <taxon>Magnoliopsida</taxon>
        <taxon>eudicotyledons</taxon>
        <taxon>Gunneridae</taxon>
        <taxon>Pentapetalae</taxon>
        <taxon>rosids</taxon>
        <taxon>malvids</taxon>
        <taxon>Malvales</taxon>
        <taxon>Malvaceae</taxon>
        <taxon>Malvoideae</taxon>
        <taxon>Gossypium</taxon>
    </lineage>
</organism>
<dbReference type="GO" id="GO:0003723">
    <property type="term" value="F:RNA binding"/>
    <property type="evidence" value="ECO:0007669"/>
    <property type="project" value="InterPro"/>
</dbReference>
<keyword evidence="5" id="KW-1185">Reference proteome</keyword>
<dbReference type="AlphaFoldDB" id="A0A7J8US45"/>
<gene>
    <name evidence="4" type="ORF">Goklo_020499</name>
</gene>
<dbReference type="EMBL" id="JABFAB010000007">
    <property type="protein sequence ID" value="MBA0653307.1"/>
    <property type="molecule type" value="Genomic_DNA"/>
</dbReference>
<feature type="non-terminal residue" evidence="4">
    <location>
        <position position="456"/>
    </location>
</feature>
<evidence type="ECO:0000313" key="5">
    <source>
        <dbReference type="Proteomes" id="UP000593573"/>
    </source>
</evidence>
<dbReference type="OrthoDB" id="1898723at2759"/>
<feature type="domain" description="APO" evidence="3">
    <location>
        <begin position="210"/>
        <end position="295"/>
    </location>
</feature>
<evidence type="ECO:0000313" key="4">
    <source>
        <dbReference type="EMBL" id="MBA0653307.1"/>
    </source>
</evidence>
<protein>
    <recommendedName>
        <fullName evidence="3">APO domain-containing protein</fullName>
    </recommendedName>
</protein>
<dbReference type="PANTHER" id="PTHR10388">
    <property type="entry name" value="EUKARYOTIC TRANSLATION INITIATION FACTOR SUI1"/>
    <property type="match status" value="1"/>
</dbReference>
<evidence type="ECO:0000256" key="1">
    <source>
        <dbReference type="SAM" id="MobiDB-lite"/>
    </source>
</evidence>
<name>A0A7J8US45_9ROSI</name>
<comment type="caution">
    <text evidence="4">The sequence shown here is derived from an EMBL/GenBank/DDBJ whole genome shotgun (WGS) entry which is preliminary data.</text>
</comment>
<dbReference type="Proteomes" id="UP000593573">
    <property type="component" value="Unassembled WGS sequence"/>
</dbReference>
<accession>A0A7J8US45</accession>
<dbReference type="InterPro" id="IPR023342">
    <property type="entry name" value="APO_dom"/>
</dbReference>
<reference evidence="4 5" key="1">
    <citation type="journal article" date="2019" name="Genome Biol. Evol.">
        <title>Insights into the evolution of the New World diploid cottons (Gossypium, subgenus Houzingenia) based on genome sequencing.</title>
        <authorList>
            <person name="Grover C.E."/>
            <person name="Arick M.A. 2nd"/>
            <person name="Thrash A."/>
            <person name="Conover J.L."/>
            <person name="Sanders W.S."/>
            <person name="Peterson D.G."/>
            <person name="Frelichowski J.E."/>
            <person name="Scheffler J.A."/>
            <person name="Scheffler B.E."/>
            <person name="Wendel J.F."/>
        </authorList>
    </citation>
    <scope>NUCLEOTIDE SEQUENCE [LARGE SCALE GENOMIC DNA]</scope>
    <source>
        <strain evidence="4">57</strain>
        <tissue evidence="4">Leaf</tissue>
    </source>
</reference>
<feature type="chain" id="PRO_5029722268" description="APO domain-containing protein" evidence="2">
    <location>
        <begin position="18"/>
        <end position="456"/>
    </location>
</feature>
<dbReference type="PROSITE" id="PS51499">
    <property type="entry name" value="APO"/>
    <property type="match status" value="2"/>
</dbReference>
<feature type="region of interest" description="Disordered" evidence="1">
    <location>
        <begin position="27"/>
        <end position="48"/>
    </location>
</feature>
<proteinExistence type="predicted"/>
<feature type="signal peptide" evidence="2">
    <location>
        <begin position="1"/>
        <end position="17"/>
    </location>
</feature>
<keyword evidence="2" id="KW-0732">Signal</keyword>